<dbReference type="EMBL" id="PREU01000011">
    <property type="protein sequence ID" value="PPA74022.1"/>
    <property type="molecule type" value="Genomic_DNA"/>
</dbReference>
<gene>
    <name evidence="3" type="ORF">C4E15_21910</name>
</gene>
<organism evidence="3 4">
    <name type="scientific">Achromobacter spanius</name>
    <dbReference type="NCBI Taxonomy" id="217203"/>
    <lineage>
        <taxon>Bacteria</taxon>
        <taxon>Pseudomonadati</taxon>
        <taxon>Pseudomonadota</taxon>
        <taxon>Betaproteobacteria</taxon>
        <taxon>Burkholderiales</taxon>
        <taxon>Alcaligenaceae</taxon>
        <taxon>Achromobacter</taxon>
    </lineage>
</organism>
<evidence type="ECO:0000313" key="3">
    <source>
        <dbReference type="EMBL" id="PPA74022.1"/>
    </source>
</evidence>
<name>A0A2S5GLS8_9BURK</name>
<dbReference type="NCBIfam" id="NF006393">
    <property type="entry name" value="PRK08642.1"/>
    <property type="match status" value="1"/>
</dbReference>
<sequence>MPIAHPAPALNEQLVVVTGGARGLGAHITRAFLREGAKVVINYLNSTQAAQALAATAPQRTLAVQADVRDATAVAAMIAQAQSHFGMPVTTVVNNALPAFAFNGDARPHADTLTWDHLNQQIEGSVRGALNTTQAALPGMRQAGVGRIINIGTNLVQNPVVPYHDYTAAKAALLSFTRTLSQDLGPDGITVNMVSGGLLRTTDASAATPEAVFDLIAASTPLRTVTTPEQFADAVLFFASPWSRSVTGQNLVVDGGLVKN</sequence>
<evidence type="ECO:0000313" key="4">
    <source>
        <dbReference type="Proteomes" id="UP000239990"/>
    </source>
</evidence>
<dbReference type="PANTHER" id="PTHR43639">
    <property type="entry name" value="OXIDOREDUCTASE, SHORT-CHAIN DEHYDROGENASE/REDUCTASE FAMILY (AFU_ORTHOLOGUE AFUA_5G02870)"/>
    <property type="match status" value="1"/>
</dbReference>
<keyword evidence="2" id="KW-0560">Oxidoreductase</keyword>
<dbReference type="PRINTS" id="PR00080">
    <property type="entry name" value="SDRFAMILY"/>
</dbReference>
<comment type="caution">
    <text evidence="3">The sequence shown here is derived from an EMBL/GenBank/DDBJ whole genome shotgun (WGS) entry which is preliminary data.</text>
</comment>
<dbReference type="GO" id="GO:0016491">
    <property type="term" value="F:oxidoreductase activity"/>
    <property type="evidence" value="ECO:0007669"/>
    <property type="project" value="UniProtKB-KW"/>
</dbReference>
<comment type="similarity">
    <text evidence="1">Belongs to the short-chain dehydrogenases/reductases (SDR) family.</text>
</comment>
<dbReference type="Pfam" id="PF13561">
    <property type="entry name" value="adh_short_C2"/>
    <property type="match status" value="1"/>
</dbReference>
<dbReference type="OrthoDB" id="7301144at2"/>
<dbReference type="SUPFAM" id="SSF51735">
    <property type="entry name" value="NAD(P)-binding Rossmann-fold domains"/>
    <property type="match status" value="1"/>
</dbReference>
<dbReference type="InterPro" id="IPR036291">
    <property type="entry name" value="NAD(P)-bd_dom_sf"/>
</dbReference>
<dbReference type="PANTHER" id="PTHR43639:SF1">
    <property type="entry name" value="SHORT-CHAIN DEHYDROGENASE_REDUCTASE FAMILY PROTEIN"/>
    <property type="match status" value="1"/>
</dbReference>
<dbReference type="InterPro" id="IPR002347">
    <property type="entry name" value="SDR_fam"/>
</dbReference>
<dbReference type="RefSeq" id="WP_104144909.1">
    <property type="nucleotide sequence ID" value="NZ_PREU01000011.1"/>
</dbReference>
<dbReference type="AlphaFoldDB" id="A0A2S5GLS8"/>
<evidence type="ECO:0000256" key="1">
    <source>
        <dbReference type="ARBA" id="ARBA00006484"/>
    </source>
</evidence>
<dbReference type="PRINTS" id="PR00081">
    <property type="entry name" value="GDHRDH"/>
</dbReference>
<dbReference type="FunFam" id="3.40.50.720:FF:000084">
    <property type="entry name" value="Short-chain dehydrogenase reductase"/>
    <property type="match status" value="1"/>
</dbReference>
<protein>
    <submittedName>
        <fullName evidence="3">3-oxoacyl-ACP reductase</fullName>
    </submittedName>
</protein>
<dbReference type="Gene3D" id="3.40.50.720">
    <property type="entry name" value="NAD(P)-binding Rossmann-like Domain"/>
    <property type="match status" value="1"/>
</dbReference>
<accession>A0A2S5GLS8</accession>
<proteinExistence type="inferred from homology"/>
<reference evidence="3 4" key="1">
    <citation type="submission" date="2018-02" db="EMBL/GenBank/DDBJ databases">
        <title>Draft Genome of Achromobacter spanius stain 6.</title>
        <authorList>
            <person name="Gunasekera T.S."/>
            <person name="Radwan O."/>
            <person name="Ruiz O.N."/>
        </authorList>
    </citation>
    <scope>NUCLEOTIDE SEQUENCE [LARGE SCALE GENOMIC DNA]</scope>
    <source>
        <strain evidence="3 4">6</strain>
    </source>
</reference>
<dbReference type="Proteomes" id="UP000239990">
    <property type="component" value="Unassembled WGS sequence"/>
</dbReference>
<evidence type="ECO:0000256" key="2">
    <source>
        <dbReference type="ARBA" id="ARBA00023002"/>
    </source>
</evidence>